<feature type="domain" description="GGDEF" evidence="5">
    <location>
        <begin position="179"/>
        <end position="318"/>
    </location>
</feature>
<dbReference type="EMBL" id="CP104562">
    <property type="protein sequence ID" value="UXH79821.1"/>
    <property type="molecule type" value="Genomic_DNA"/>
</dbReference>
<dbReference type="PROSITE" id="PS50110">
    <property type="entry name" value="RESPONSE_REGULATORY"/>
    <property type="match status" value="1"/>
</dbReference>
<dbReference type="Pfam" id="PF00990">
    <property type="entry name" value="GGDEF"/>
    <property type="match status" value="1"/>
</dbReference>
<protein>
    <recommendedName>
        <fullName evidence="1">diguanylate cyclase</fullName>
        <ecNumber evidence="1">2.7.7.65</ecNumber>
    </recommendedName>
</protein>
<feature type="domain" description="Response regulatory" evidence="4">
    <location>
        <begin position="21"/>
        <end position="136"/>
    </location>
</feature>
<dbReference type="EC" id="2.7.7.65" evidence="1"/>
<keyword evidence="6" id="KW-0548">Nucleotidyltransferase</keyword>
<gene>
    <name evidence="6" type="ORF">N4261_08020</name>
</gene>
<organism evidence="6 7">
    <name type="scientific">Roseateles amylovorans</name>
    <dbReference type="NCBI Taxonomy" id="2978473"/>
    <lineage>
        <taxon>Bacteria</taxon>
        <taxon>Pseudomonadati</taxon>
        <taxon>Pseudomonadota</taxon>
        <taxon>Betaproteobacteria</taxon>
        <taxon>Burkholderiales</taxon>
        <taxon>Sphaerotilaceae</taxon>
        <taxon>Roseateles</taxon>
    </lineage>
</organism>
<evidence type="ECO:0000313" key="6">
    <source>
        <dbReference type="EMBL" id="UXH79821.1"/>
    </source>
</evidence>
<evidence type="ECO:0000259" key="5">
    <source>
        <dbReference type="PROSITE" id="PS50887"/>
    </source>
</evidence>
<sequence>MTDLPTQPFGVLRQGEATTQHLLIIDDSPAIIQLIARMLHGVAGLSFATRGMQALAQMRAQAPDLVLLDAEMPSMSGFELCHLMKADPELREIPIIFVTGHGESDVEVRAFEAGAVDFITKPLNETVLLARVRTQLRIKRLTDELRRMATTDGLTGVSNRRHVDEVMQRECQRAARNGTSLAMLIVDVDHFKHYNDHYGHPAGDLCLQAVASALASVAHRPGDQVGRLGGEEFSLLLPETDLAGAIDVAESALRAVRTLALPHAASPSADHVTVSIGAASLPAPGAALHAASLLMNLADKALYQAKSNGRDRCEPSDPRCL</sequence>
<dbReference type="Gene3D" id="3.30.70.270">
    <property type="match status" value="1"/>
</dbReference>
<dbReference type="InterPro" id="IPR029787">
    <property type="entry name" value="Nucleotide_cyclase"/>
</dbReference>
<dbReference type="PANTHER" id="PTHR45138">
    <property type="entry name" value="REGULATORY COMPONENTS OF SENSORY TRANSDUCTION SYSTEM"/>
    <property type="match status" value="1"/>
</dbReference>
<dbReference type="SMART" id="SM00448">
    <property type="entry name" value="REC"/>
    <property type="match status" value="1"/>
</dbReference>
<dbReference type="RefSeq" id="WP_261759639.1">
    <property type="nucleotide sequence ID" value="NZ_CP104562.2"/>
</dbReference>
<dbReference type="PANTHER" id="PTHR45138:SF9">
    <property type="entry name" value="DIGUANYLATE CYCLASE DGCM-RELATED"/>
    <property type="match status" value="1"/>
</dbReference>
<proteinExistence type="predicted"/>
<dbReference type="SUPFAM" id="SSF52172">
    <property type="entry name" value="CheY-like"/>
    <property type="match status" value="1"/>
</dbReference>
<dbReference type="CDD" id="cd01949">
    <property type="entry name" value="GGDEF"/>
    <property type="match status" value="1"/>
</dbReference>
<name>A0ABY6B790_9BURK</name>
<dbReference type="NCBIfam" id="TIGR00254">
    <property type="entry name" value="GGDEF"/>
    <property type="match status" value="1"/>
</dbReference>
<evidence type="ECO:0000256" key="2">
    <source>
        <dbReference type="ARBA" id="ARBA00034247"/>
    </source>
</evidence>
<dbReference type="Pfam" id="PF00072">
    <property type="entry name" value="Response_reg"/>
    <property type="match status" value="1"/>
</dbReference>
<dbReference type="InterPro" id="IPR000160">
    <property type="entry name" value="GGDEF_dom"/>
</dbReference>
<comment type="catalytic activity">
    <reaction evidence="2">
        <text>2 GTP = 3',3'-c-di-GMP + 2 diphosphate</text>
        <dbReference type="Rhea" id="RHEA:24898"/>
        <dbReference type="ChEBI" id="CHEBI:33019"/>
        <dbReference type="ChEBI" id="CHEBI:37565"/>
        <dbReference type="ChEBI" id="CHEBI:58805"/>
        <dbReference type="EC" id="2.7.7.65"/>
    </reaction>
</comment>
<dbReference type="SMART" id="SM00267">
    <property type="entry name" value="GGDEF"/>
    <property type="match status" value="1"/>
</dbReference>
<accession>A0ABY6B790</accession>
<dbReference type="Gene3D" id="3.40.50.2300">
    <property type="match status" value="1"/>
</dbReference>
<keyword evidence="6" id="KW-0808">Transferase</keyword>
<dbReference type="PROSITE" id="PS50887">
    <property type="entry name" value="GGDEF"/>
    <property type="match status" value="1"/>
</dbReference>
<dbReference type="InterPro" id="IPR001789">
    <property type="entry name" value="Sig_transdc_resp-reg_receiver"/>
</dbReference>
<evidence type="ECO:0000256" key="1">
    <source>
        <dbReference type="ARBA" id="ARBA00012528"/>
    </source>
</evidence>
<evidence type="ECO:0000313" key="7">
    <source>
        <dbReference type="Proteomes" id="UP001064933"/>
    </source>
</evidence>
<dbReference type="InterPro" id="IPR050469">
    <property type="entry name" value="Diguanylate_Cyclase"/>
</dbReference>
<keyword evidence="3" id="KW-0597">Phosphoprotein</keyword>
<dbReference type="InterPro" id="IPR043128">
    <property type="entry name" value="Rev_trsase/Diguanyl_cyclase"/>
</dbReference>
<evidence type="ECO:0000259" key="4">
    <source>
        <dbReference type="PROSITE" id="PS50110"/>
    </source>
</evidence>
<dbReference type="InterPro" id="IPR011006">
    <property type="entry name" value="CheY-like_superfamily"/>
</dbReference>
<evidence type="ECO:0000256" key="3">
    <source>
        <dbReference type="PROSITE-ProRule" id="PRU00169"/>
    </source>
</evidence>
<feature type="modified residue" description="4-aspartylphosphate" evidence="3">
    <location>
        <position position="69"/>
    </location>
</feature>
<keyword evidence="7" id="KW-1185">Reference proteome</keyword>
<reference evidence="6" key="1">
    <citation type="submission" date="2022-10" db="EMBL/GenBank/DDBJ databases">
        <title>Characterization and whole genome sequencing of a new Roseateles species, isolated from fresh water.</title>
        <authorList>
            <person name="Guliayeva D.Y."/>
            <person name="Akhremchuk A.E."/>
            <person name="Sikolenko M.A."/>
            <person name="Valentovich L.N."/>
            <person name="Sidarenka A.V."/>
        </authorList>
    </citation>
    <scope>NUCLEOTIDE SEQUENCE</scope>
    <source>
        <strain evidence="6">BIM B-1768</strain>
    </source>
</reference>
<dbReference type="Proteomes" id="UP001064933">
    <property type="component" value="Chromosome"/>
</dbReference>
<dbReference type="SUPFAM" id="SSF55073">
    <property type="entry name" value="Nucleotide cyclase"/>
    <property type="match status" value="1"/>
</dbReference>
<dbReference type="GO" id="GO:0052621">
    <property type="term" value="F:diguanylate cyclase activity"/>
    <property type="evidence" value="ECO:0007669"/>
    <property type="project" value="UniProtKB-EC"/>
</dbReference>